<evidence type="ECO:0000256" key="1">
    <source>
        <dbReference type="SAM" id="MobiDB-lite"/>
    </source>
</evidence>
<sequence length="259" mass="25553">MQHAIHLLIAIALLHVTTVTAADRAPSATDQATPNILSGPLGSIDISGLHLPKGGSISGEIVVANAEAGDNAAASAPNAAPAPHAPTKVIKPSSSDKKAAPEGRESAARNGPEPNKTAQPEAAQDAANATGKPRAASLASHPAGAAASVLADGQDAATPTAKPATDKPDLGNIIRSIVSEPAHPASTNVPAATKAPESGSSSRSAASDSKRSPAATASPRRNTLVQADQASDATYASLVSGVHIIAGYAVLLCAMVGLL</sequence>
<evidence type="ECO:0000256" key="3">
    <source>
        <dbReference type="SAM" id="SignalP"/>
    </source>
</evidence>
<gene>
    <name evidence="4" type="ORF">THASP1DRAFT_25620</name>
</gene>
<dbReference type="EMBL" id="KZ992985">
    <property type="protein sequence ID" value="RKP05978.1"/>
    <property type="molecule type" value="Genomic_DNA"/>
</dbReference>
<dbReference type="Proteomes" id="UP000271241">
    <property type="component" value="Unassembled WGS sequence"/>
</dbReference>
<keyword evidence="2" id="KW-1133">Transmembrane helix</keyword>
<proteinExistence type="predicted"/>
<keyword evidence="3" id="KW-0732">Signal</keyword>
<accession>A0A4P9XJM9</accession>
<protein>
    <submittedName>
        <fullName evidence="4">Uncharacterized protein</fullName>
    </submittedName>
</protein>
<feature type="transmembrane region" description="Helical" evidence="2">
    <location>
        <begin position="235"/>
        <end position="258"/>
    </location>
</feature>
<feature type="compositionally biased region" description="Low complexity" evidence="1">
    <location>
        <begin position="194"/>
        <end position="215"/>
    </location>
</feature>
<keyword evidence="2" id="KW-0812">Transmembrane</keyword>
<feature type="chain" id="PRO_5020666636" evidence="3">
    <location>
        <begin position="22"/>
        <end position="259"/>
    </location>
</feature>
<organism evidence="4 5">
    <name type="scientific">Thamnocephalis sphaerospora</name>
    <dbReference type="NCBI Taxonomy" id="78915"/>
    <lineage>
        <taxon>Eukaryota</taxon>
        <taxon>Fungi</taxon>
        <taxon>Fungi incertae sedis</taxon>
        <taxon>Zoopagomycota</taxon>
        <taxon>Zoopagomycotina</taxon>
        <taxon>Zoopagomycetes</taxon>
        <taxon>Zoopagales</taxon>
        <taxon>Sigmoideomycetaceae</taxon>
        <taxon>Thamnocephalis</taxon>
    </lineage>
</organism>
<keyword evidence="5" id="KW-1185">Reference proteome</keyword>
<reference evidence="5" key="1">
    <citation type="journal article" date="2018" name="Nat. Microbiol.">
        <title>Leveraging single-cell genomics to expand the fungal tree of life.</title>
        <authorList>
            <person name="Ahrendt S.R."/>
            <person name="Quandt C.A."/>
            <person name="Ciobanu D."/>
            <person name="Clum A."/>
            <person name="Salamov A."/>
            <person name="Andreopoulos B."/>
            <person name="Cheng J.F."/>
            <person name="Woyke T."/>
            <person name="Pelin A."/>
            <person name="Henrissat B."/>
            <person name="Reynolds N.K."/>
            <person name="Benny G.L."/>
            <person name="Smith M.E."/>
            <person name="James T.Y."/>
            <person name="Grigoriev I.V."/>
        </authorList>
    </citation>
    <scope>NUCLEOTIDE SEQUENCE [LARGE SCALE GENOMIC DNA]</scope>
    <source>
        <strain evidence="5">RSA 1356</strain>
    </source>
</reference>
<evidence type="ECO:0000256" key="2">
    <source>
        <dbReference type="SAM" id="Phobius"/>
    </source>
</evidence>
<feature type="compositionally biased region" description="Basic and acidic residues" evidence="1">
    <location>
        <begin position="94"/>
        <end position="107"/>
    </location>
</feature>
<evidence type="ECO:0000313" key="4">
    <source>
        <dbReference type="EMBL" id="RKP05978.1"/>
    </source>
</evidence>
<feature type="compositionally biased region" description="Low complexity" evidence="1">
    <location>
        <begin position="73"/>
        <end position="86"/>
    </location>
</feature>
<dbReference type="AlphaFoldDB" id="A0A4P9XJM9"/>
<feature type="signal peptide" evidence="3">
    <location>
        <begin position="1"/>
        <end position="21"/>
    </location>
</feature>
<feature type="region of interest" description="Disordered" evidence="1">
    <location>
        <begin position="73"/>
        <end position="223"/>
    </location>
</feature>
<name>A0A4P9XJM9_9FUNG</name>
<evidence type="ECO:0000313" key="5">
    <source>
        <dbReference type="Proteomes" id="UP000271241"/>
    </source>
</evidence>
<keyword evidence="2" id="KW-0472">Membrane</keyword>
<feature type="compositionally biased region" description="Low complexity" evidence="1">
    <location>
        <begin position="118"/>
        <end position="163"/>
    </location>
</feature>